<gene>
    <name evidence="4" type="ORF">LTR97_009605</name>
</gene>
<protein>
    <recommendedName>
        <fullName evidence="6">Beta-lactamase-related domain-containing protein</fullName>
    </recommendedName>
</protein>
<evidence type="ECO:0008006" key="6">
    <source>
        <dbReference type="Google" id="ProtNLM"/>
    </source>
</evidence>
<dbReference type="Pfam" id="PF26335">
    <property type="entry name" value="ARB_00930_C"/>
    <property type="match status" value="1"/>
</dbReference>
<dbReference type="PANTHER" id="PTHR22935">
    <property type="entry name" value="PENICILLIN-BINDING PROTEIN"/>
    <property type="match status" value="1"/>
</dbReference>
<dbReference type="InterPro" id="IPR058664">
    <property type="entry name" value="ARB_00930-like_C"/>
</dbReference>
<evidence type="ECO:0000256" key="1">
    <source>
        <dbReference type="SAM" id="SignalP"/>
    </source>
</evidence>
<comment type="caution">
    <text evidence="4">The sequence shown here is derived from an EMBL/GenBank/DDBJ whole genome shotgun (WGS) entry which is preliminary data.</text>
</comment>
<dbReference type="Gene3D" id="3.40.710.10">
    <property type="entry name" value="DD-peptidase/beta-lactamase superfamily"/>
    <property type="match status" value="1"/>
</dbReference>
<feature type="domain" description="Beta-lactamase-related" evidence="2">
    <location>
        <begin position="100"/>
        <end position="416"/>
    </location>
</feature>
<organism evidence="4 5">
    <name type="scientific">Elasticomyces elasticus</name>
    <dbReference type="NCBI Taxonomy" id="574655"/>
    <lineage>
        <taxon>Eukaryota</taxon>
        <taxon>Fungi</taxon>
        <taxon>Dikarya</taxon>
        <taxon>Ascomycota</taxon>
        <taxon>Pezizomycotina</taxon>
        <taxon>Dothideomycetes</taxon>
        <taxon>Dothideomycetidae</taxon>
        <taxon>Mycosphaerellales</taxon>
        <taxon>Teratosphaeriaceae</taxon>
        <taxon>Elasticomyces</taxon>
    </lineage>
</organism>
<proteinExistence type="predicted"/>
<dbReference type="Proteomes" id="UP001310594">
    <property type="component" value="Unassembled WGS sequence"/>
</dbReference>
<dbReference type="SUPFAM" id="SSF56601">
    <property type="entry name" value="beta-lactamase/transpeptidase-like"/>
    <property type="match status" value="1"/>
</dbReference>
<feature type="chain" id="PRO_5042917940" description="Beta-lactamase-related domain-containing protein" evidence="1">
    <location>
        <begin position="20"/>
        <end position="583"/>
    </location>
</feature>
<dbReference type="PANTHER" id="PTHR22935:SF97">
    <property type="entry name" value="BETA-LACTAMASE-RELATED DOMAIN-CONTAINING PROTEIN"/>
    <property type="match status" value="1"/>
</dbReference>
<name>A0AAN7W4C0_9PEZI</name>
<accession>A0AAN7W4C0</accession>
<evidence type="ECO:0000259" key="2">
    <source>
        <dbReference type="Pfam" id="PF00144"/>
    </source>
</evidence>
<dbReference type="Pfam" id="PF00144">
    <property type="entry name" value="Beta-lactamase"/>
    <property type="match status" value="1"/>
</dbReference>
<reference evidence="4" key="1">
    <citation type="submission" date="2023-08" db="EMBL/GenBank/DDBJ databases">
        <title>Black Yeasts Isolated from many extreme environments.</title>
        <authorList>
            <person name="Coleine C."/>
            <person name="Stajich J.E."/>
            <person name="Selbmann L."/>
        </authorList>
    </citation>
    <scope>NUCLEOTIDE SEQUENCE</scope>
    <source>
        <strain evidence="4">CCFEE 5810</strain>
    </source>
</reference>
<evidence type="ECO:0000313" key="5">
    <source>
        <dbReference type="Proteomes" id="UP001310594"/>
    </source>
</evidence>
<keyword evidence="1" id="KW-0732">Signal</keyword>
<evidence type="ECO:0000259" key="3">
    <source>
        <dbReference type="Pfam" id="PF26335"/>
    </source>
</evidence>
<dbReference type="InterPro" id="IPR001466">
    <property type="entry name" value="Beta-lactam-related"/>
</dbReference>
<dbReference type="InterPro" id="IPR012338">
    <property type="entry name" value="Beta-lactam/transpept-like"/>
</dbReference>
<feature type="domain" description="Beta-lactamase-like ARB-00930-like C-terminal" evidence="3">
    <location>
        <begin position="436"/>
        <end position="582"/>
    </location>
</feature>
<dbReference type="EMBL" id="JAVRQU010000016">
    <property type="protein sequence ID" value="KAK5693987.1"/>
    <property type="molecule type" value="Genomic_DNA"/>
</dbReference>
<sequence length="583" mass="62409">MLPINSLALLAASSLAVSAYKPCPLLGPVFEAPDSLCEANIFQSALKNLTATLDYAGRSGVTSYGKIPSDATSFTVGVFDAESTLFSHQYSSPALKNGTAGVKTVTEDSVFRIGSGSKLITIYLFLIEVGAQYWSHPITEFLPVLAEAAQNCSATGNPVDCIDWEHVTLESLASHVSGIPRDYAALFDLLARLPAGTSPTAFGFPQLPASDYPTCGYNFTNFCGEDAYLRGYASEAPLFAPYTTPVYSNGAFALLGLALENITGRSFEDMLQVDLFDKLGMVHSSYSLPNDTSDAVMPLGPVSSGFVANIGLEGPVGGYYSSQSDLIKMAQSIMDSKLLTPFETRQWMKPVTHTSNLRMSVGMPWEIWRSTALASHEVEIYTKSGDVFSYSSMTVIIPDYNVGFVVLAAGNSTTSTVEKITDIVIATIIPALEATAREQTRQSYAGTYTSADASLASNITLVTRPNEPGLIVDSWYSNGTDFLSIIAAAVYGSDAGVDIRLYPTDLVQQGSNATARVQYRAVIETLDTTPDGGLFSPNCQTWAMTAIFSYGFVGLEDFLFEVVGGKVVSLSPRALRTTLSKTA</sequence>
<feature type="signal peptide" evidence="1">
    <location>
        <begin position="1"/>
        <end position="19"/>
    </location>
</feature>
<evidence type="ECO:0000313" key="4">
    <source>
        <dbReference type="EMBL" id="KAK5693987.1"/>
    </source>
</evidence>
<dbReference type="InterPro" id="IPR051478">
    <property type="entry name" value="Beta-lactamase-like_AB/R"/>
</dbReference>
<dbReference type="AlphaFoldDB" id="A0AAN7W4C0"/>